<dbReference type="FunFam" id="2.60.40.790:FF:000096">
    <property type="entry name" value="Heat shock protein 20"/>
    <property type="match status" value="1"/>
</dbReference>
<dbReference type="RefSeq" id="XP_003862674.1">
    <property type="nucleotide sequence ID" value="XM_003862626.1"/>
</dbReference>
<evidence type="ECO:0000313" key="9">
    <source>
        <dbReference type="Proteomes" id="UP000274082"/>
    </source>
</evidence>
<dbReference type="PANTHER" id="PTHR11527">
    <property type="entry name" value="HEAT-SHOCK PROTEIN 20 FAMILY MEMBER"/>
    <property type="match status" value="1"/>
</dbReference>
<feature type="domain" description="SHSP" evidence="4">
    <location>
        <begin position="41"/>
        <end position="155"/>
    </location>
</feature>
<dbReference type="EMBL" id="LR812649">
    <property type="protein sequence ID" value="CAC5431973.1"/>
    <property type="molecule type" value="Genomic_DNA"/>
</dbReference>
<reference evidence="5 9" key="4">
    <citation type="journal article" date="2018" name="Sci. Rep.">
        <title>A complete Leishmania donovani reference genome identifies novel genetic variations associated with virulence.</title>
        <authorList>
            <person name="Lypaczewski P."/>
            <person name="Hoshizaki J."/>
            <person name="Zhang W.-W."/>
            <person name="McCall L.-I."/>
            <person name="Torcivia-Rodriguez J."/>
            <person name="Simonyan V."/>
            <person name="Kaur A."/>
            <person name="Dewar K."/>
            <person name="Matlashewski G."/>
        </authorList>
    </citation>
    <scope>NUCLEOTIDE SEQUENCE [LARGE SCALE GENOMIC DNA]</scope>
    <source>
        <strain evidence="5 9">LdCL</strain>
    </source>
</reference>
<dbReference type="OrthoDB" id="1431247at2759"/>
<reference evidence="7 8" key="1">
    <citation type="journal article" date="2011" name="Genome Res.">
        <title>Whole genome sequencing of multiple Leishmania donovani clinical isolates provides insights into population structure and mechanisms of drug resistance.</title>
        <authorList>
            <person name="Downing T."/>
            <person name="Imamura H."/>
            <person name="Decuypere S."/>
            <person name="Clark T.G."/>
            <person name="Coombs G.H."/>
            <person name="Cotton J.A."/>
            <person name="Hilley J.D."/>
            <person name="de Doncker S."/>
            <person name="Maes I."/>
            <person name="Mottram J.C."/>
            <person name="Quail M.A."/>
            <person name="Rijal S."/>
            <person name="Sanders M."/>
            <person name="Schonian G."/>
            <person name="Stark O."/>
            <person name="Sundar S."/>
            <person name="Vanaerschot M."/>
            <person name="Hertz-Fowler C."/>
            <person name="Dujardin J.C."/>
            <person name="Berriman M."/>
        </authorList>
    </citation>
    <scope>NUCLEOTIDE SEQUENCE [LARGE SCALE GENOMIC DNA]</scope>
    <source>
        <strain evidence="7 8">BPK282A1</strain>
    </source>
</reference>
<dbReference type="EMBL" id="CP029528">
    <property type="protein sequence ID" value="AYU80751.1"/>
    <property type="molecule type" value="Genomic_DNA"/>
</dbReference>
<dbReference type="VEuPathDB" id="TriTrypDB:LDHU3_29.3810"/>
<evidence type="ECO:0000313" key="6">
    <source>
        <dbReference type="EMBL" id="CAC5431973.1"/>
    </source>
</evidence>
<dbReference type="Pfam" id="PF00011">
    <property type="entry name" value="HSP20"/>
    <property type="match status" value="1"/>
</dbReference>
<proteinExistence type="inferred from homology"/>
<name>A0A3Q8IBN6_LEIDO</name>
<reference evidence="8" key="3">
    <citation type="submission" date="2011-02" db="EMBL/GenBank/DDBJ databases">
        <title>Whole genome sequencing of Leishmania donovani clinical lines reveals dynamic variation related to drug resistance.</title>
        <authorList>
            <person name="Downing T."/>
            <person name="Imamura H."/>
            <person name="Sanders M."/>
            <person name="Decuypere S."/>
            <person name="Hertz-Fowler C."/>
            <person name="Clark T.G."/>
            <person name="Rijal S."/>
            <person name="Sundar S."/>
            <person name="Quail M.A."/>
            <person name="De Doncker S."/>
            <person name="Maes I."/>
            <person name="Vanaerschot M."/>
            <person name="Stark O."/>
            <person name="Schonian G."/>
            <person name="Dujardin J.C."/>
            <person name="Berriman M."/>
        </authorList>
    </citation>
    <scope>NUCLEOTIDE SEQUENCE [LARGE SCALE GENOMIC DNA]</scope>
    <source>
        <strain evidence="8">BPK282A1</strain>
    </source>
</reference>
<evidence type="ECO:0000313" key="7">
    <source>
        <dbReference type="EMBL" id="CBZ35981.1"/>
    </source>
</evidence>
<protein>
    <submittedName>
        <fullName evidence="5">Heat shock protein 20, putative</fullName>
    </submittedName>
    <submittedName>
        <fullName evidence="6">Heat_shock_protein_20_putative/GeneDB:LmjF.29.245 0</fullName>
    </submittedName>
</protein>
<dbReference type="KEGG" id="ldo:LDBPK_292560"/>
<dbReference type="EMBL" id="FR799616">
    <property type="protein sequence ID" value="CBZ35981.1"/>
    <property type="molecule type" value="Genomic_DNA"/>
</dbReference>
<keyword evidence="1 5" id="KW-0346">Stress response</keyword>
<dbReference type="InterPro" id="IPR008978">
    <property type="entry name" value="HSP20-like_chaperone"/>
</dbReference>
<comment type="similarity">
    <text evidence="2 3">Belongs to the small heat shock protein (HSP20) family.</text>
</comment>
<dbReference type="InterPro" id="IPR031107">
    <property type="entry name" value="Small_HSP"/>
</dbReference>
<keyword evidence="9" id="KW-1185">Reference proteome</keyword>
<gene>
    <name evidence="7" type="ORF">LDBPK_292560</name>
    <name evidence="5" type="ORF">LdCL_290031700</name>
    <name evidence="6" type="ORF">LDHU3_29.3810</name>
</gene>
<reference evidence="7" key="2">
    <citation type="submission" date="2011-01" db="EMBL/GenBank/DDBJ databases">
        <authorList>
            <person name="Zhao B.P."/>
            <person name="Ren Z.A."/>
            <person name="Li C.D."/>
        </authorList>
    </citation>
    <scope>NUCLEOTIDE SEQUENCE</scope>
    <source>
        <strain evidence="7">BPK282A1</strain>
    </source>
</reference>
<evidence type="ECO:0000313" key="8">
    <source>
        <dbReference type="Proteomes" id="UP000008980"/>
    </source>
</evidence>
<evidence type="ECO:0000256" key="1">
    <source>
        <dbReference type="ARBA" id="ARBA00023016"/>
    </source>
</evidence>
<evidence type="ECO:0000256" key="2">
    <source>
        <dbReference type="PROSITE-ProRule" id="PRU00285"/>
    </source>
</evidence>
<dbReference type="Proteomes" id="UP000601710">
    <property type="component" value="Chromosome 29"/>
</dbReference>
<dbReference type="Proteomes" id="UP000274082">
    <property type="component" value="Chromosome 29"/>
</dbReference>
<dbReference type="SUPFAM" id="SSF49764">
    <property type="entry name" value="HSP20-like chaperones"/>
    <property type="match status" value="1"/>
</dbReference>
<evidence type="ECO:0000256" key="3">
    <source>
        <dbReference type="RuleBase" id="RU003616"/>
    </source>
</evidence>
<accession>A0A3Q8IBN6</accession>
<evidence type="ECO:0000259" key="4">
    <source>
        <dbReference type="PROSITE" id="PS01031"/>
    </source>
</evidence>
<dbReference type="VEuPathDB" id="TriTrypDB:LdCL_290031700"/>
<sequence length="155" mass="17519">MWSPSNKRDSLINSDDALFPFLLHFPGLHPRQMFSSFFSSRSRGSWIPAVDISEQDDGYTLVADLPEVRKEDLRVYTESSSIICISGNRKHILKQDEHQLLVAERGAGRFERCFDLPTSVDSSKIKASFNDQQLNVSIPKLRNSRSGTSNTVTID</sequence>
<dbReference type="Gene3D" id="2.60.40.790">
    <property type="match status" value="1"/>
</dbReference>
<dbReference type="SMR" id="A0A3Q8IBN6"/>
<accession>E9BL53</accession>
<dbReference type="OMA" id="TGRFERC"/>
<dbReference type="CDD" id="cd06464">
    <property type="entry name" value="ACD_sHsps-like"/>
    <property type="match status" value="1"/>
</dbReference>
<dbReference type="InterPro" id="IPR002068">
    <property type="entry name" value="A-crystallin/Hsp20_dom"/>
</dbReference>
<evidence type="ECO:0000313" key="5">
    <source>
        <dbReference type="EMBL" id="AYU80751.1"/>
    </source>
</evidence>
<reference evidence="6" key="5">
    <citation type="submission" date="2020-06" db="EMBL/GenBank/DDBJ databases">
        <authorList>
            <person name="Camacho E."/>
            <person name="Gonzalez-de la Fuente S."/>
            <person name="Rastrojo A."/>
            <person name="Peiro-Pastor R."/>
            <person name="Solana JC."/>
            <person name="Tabera L."/>
            <person name="Gamarro F."/>
            <person name="Carrasco-Ramiro F."/>
            <person name="Requena JM."/>
            <person name="Aguado B."/>
        </authorList>
    </citation>
    <scope>NUCLEOTIDE SEQUENCE</scope>
</reference>
<organism evidence="5 9">
    <name type="scientific">Leishmania donovani</name>
    <dbReference type="NCBI Taxonomy" id="5661"/>
    <lineage>
        <taxon>Eukaryota</taxon>
        <taxon>Discoba</taxon>
        <taxon>Euglenozoa</taxon>
        <taxon>Kinetoplastea</taxon>
        <taxon>Metakinetoplastina</taxon>
        <taxon>Trypanosomatida</taxon>
        <taxon>Trypanosomatidae</taxon>
        <taxon>Leishmaniinae</taxon>
        <taxon>Leishmania</taxon>
    </lineage>
</organism>
<dbReference type="Proteomes" id="UP000008980">
    <property type="component" value="Chromosome 29"/>
</dbReference>
<dbReference type="PROSITE" id="PS01031">
    <property type="entry name" value="SHSP"/>
    <property type="match status" value="1"/>
</dbReference>
<dbReference type="AlphaFoldDB" id="A0A3Q8IBN6"/>
<dbReference type="GeneID" id="13385377"/>
<dbReference type="VEuPathDB" id="TriTrypDB:LdBPK_292560.1"/>